<dbReference type="Pfam" id="PF09167">
    <property type="entry name" value="DUF1942"/>
    <property type="match status" value="1"/>
</dbReference>
<dbReference type="InterPro" id="IPR015250">
    <property type="entry name" value="MPT63-like"/>
</dbReference>
<evidence type="ECO:0000313" key="5">
    <source>
        <dbReference type="EMBL" id="AKS35987.1"/>
    </source>
</evidence>
<feature type="compositionally biased region" description="Low complexity" evidence="2">
    <location>
        <begin position="256"/>
        <end position="267"/>
    </location>
</feature>
<keyword evidence="1 3" id="KW-0732">Signal</keyword>
<dbReference type="PATRIC" id="fig|134601.6.peg.255"/>
<dbReference type="Proteomes" id="UP000062255">
    <property type="component" value="Chromosome"/>
</dbReference>
<feature type="compositionally biased region" description="Low complexity" evidence="2">
    <location>
        <begin position="180"/>
        <end position="201"/>
    </location>
</feature>
<evidence type="ECO:0000256" key="2">
    <source>
        <dbReference type="SAM" id="MobiDB-lite"/>
    </source>
</evidence>
<protein>
    <submittedName>
        <fullName evidence="5">Immunogenic protein MPT63</fullName>
    </submittedName>
</protein>
<dbReference type="AlphaFoldDB" id="A0A0K0XF62"/>
<dbReference type="KEGG" id="mgo:AFA91_01215"/>
<feature type="signal peptide" evidence="3">
    <location>
        <begin position="1"/>
        <end position="28"/>
    </location>
</feature>
<feature type="chain" id="PRO_5039076101" evidence="3">
    <location>
        <begin position="29"/>
        <end position="363"/>
    </location>
</feature>
<dbReference type="GO" id="GO:0005615">
    <property type="term" value="C:extracellular space"/>
    <property type="evidence" value="ECO:0007669"/>
    <property type="project" value="InterPro"/>
</dbReference>
<organism evidence="5 6">
    <name type="scientific">Mycolicibacterium goodii</name>
    <name type="common">Mycobacterium goodii</name>
    <dbReference type="NCBI Taxonomy" id="134601"/>
    <lineage>
        <taxon>Bacteria</taxon>
        <taxon>Bacillati</taxon>
        <taxon>Actinomycetota</taxon>
        <taxon>Actinomycetes</taxon>
        <taxon>Mycobacteriales</taxon>
        <taxon>Mycobacteriaceae</taxon>
        <taxon>Mycolicibacterium</taxon>
    </lineage>
</organism>
<dbReference type="InterPro" id="IPR029050">
    <property type="entry name" value="Immunoprotect_excell_Ig-like"/>
</dbReference>
<dbReference type="RefSeq" id="WP_049748433.1">
    <property type="nucleotide sequence ID" value="NZ_CP012150.1"/>
</dbReference>
<evidence type="ECO:0000259" key="4">
    <source>
        <dbReference type="Pfam" id="PF09167"/>
    </source>
</evidence>
<feature type="compositionally biased region" description="Polar residues" evidence="2">
    <location>
        <begin position="239"/>
        <end position="250"/>
    </location>
</feature>
<dbReference type="SUPFAM" id="SSF81982">
    <property type="entry name" value="Antigen MPT63/MPB63 (immunoprotective extracellular protein)"/>
    <property type="match status" value="1"/>
</dbReference>
<dbReference type="Gene3D" id="2.60.40.1240">
    <property type="match status" value="1"/>
</dbReference>
<dbReference type="OrthoDB" id="4762478at2"/>
<name>A0A0K0XF62_MYCGD</name>
<feature type="compositionally biased region" description="Low complexity" evidence="2">
    <location>
        <begin position="208"/>
        <end position="228"/>
    </location>
</feature>
<reference evidence="5 6" key="1">
    <citation type="submission" date="2015-07" db="EMBL/GenBank/DDBJ databases">
        <title>Complete genome sequence of Mycobacterium goodii X7B, a facultative thermophilic biodesulfurizing bacterium.</title>
        <authorList>
            <person name="Yu B."/>
            <person name="Li F."/>
            <person name="Xu P."/>
        </authorList>
    </citation>
    <scope>NUCLEOTIDE SEQUENCE [LARGE SCALE GENOMIC DNA]</scope>
    <source>
        <strain evidence="5 6">X7B</strain>
    </source>
</reference>
<feature type="region of interest" description="Disordered" evidence="2">
    <location>
        <begin position="168"/>
        <end position="363"/>
    </location>
</feature>
<accession>A0A0K0XF62</accession>
<feature type="compositionally biased region" description="Pro residues" evidence="2">
    <location>
        <begin position="296"/>
        <end position="325"/>
    </location>
</feature>
<evidence type="ECO:0000256" key="1">
    <source>
        <dbReference type="ARBA" id="ARBA00022729"/>
    </source>
</evidence>
<feature type="compositionally biased region" description="Pro residues" evidence="2">
    <location>
        <begin position="268"/>
        <end position="289"/>
    </location>
</feature>
<gene>
    <name evidence="5" type="ORF">AFA91_01215</name>
</gene>
<evidence type="ECO:0000313" key="6">
    <source>
        <dbReference type="Proteomes" id="UP000062255"/>
    </source>
</evidence>
<proteinExistence type="predicted"/>
<evidence type="ECO:0000256" key="3">
    <source>
        <dbReference type="SAM" id="SignalP"/>
    </source>
</evidence>
<sequence length="363" mass="34704">MKISQLTITAAAALAISAAAGTTGMATAFAEAAQAAQAAASPLGSQARLENGDVVQAWTITGLKPSSDPIPYAVRGTLWEATATDEAIQGSVIPIVSNLNARAADGENYRVLFQVATPQGINPATLAQGQKTTGKIYFDVTGEAPTSVVYNDGERDLLTWSQSAAAAAPRPAATGSGTSVSTPARTAPVTPAAPVSNTPATELLPESPAVAPTGTVPAATPGAGAAATDIPGSTVPEALSQNLPQDTVTPGESVGTPLPAAVQQAPAAPAPGAPAPAAPAPGAPAPAAPGPLDAPAAPPAPAPAAPAPGAPAAPAPGAPVTPAPAAPVEGSTTPTVPAGSEAPLTAGGIPTLVPAANAGVPTP</sequence>
<feature type="domain" description="MPT63-like" evidence="4">
    <location>
        <begin position="40"/>
        <end position="160"/>
    </location>
</feature>
<dbReference type="EMBL" id="CP012150">
    <property type="protein sequence ID" value="AKS35987.1"/>
    <property type="molecule type" value="Genomic_DNA"/>
</dbReference>